<reference evidence="3 4" key="1">
    <citation type="submission" date="2016-10" db="EMBL/GenBank/DDBJ databases">
        <authorList>
            <person name="de Groot N.N."/>
        </authorList>
    </citation>
    <scope>NUCLEOTIDE SEQUENCE [LARGE SCALE GENOMIC DNA]</scope>
    <source>
        <strain evidence="3 4">ATCC 43154</strain>
    </source>
</reference>
<evidence type="ECO:0000313" key="3">
    <source>
        <dbReference type="EMBL" id="SFM84871.1"/>
    </source>
</evidence>
<feature type="compositionally biased region" description="Low complexity" evidence="1">
    <location>
        <begin position="34"/>
        <end position="49"/>
    </location>
</feature>
<feature type="region of interest" description="Disordered" evidence="1">
    <location>
        <begin position="31"/>
        <end position="86"/>
    </location>
</feature>
<feature type="compositionally biased region" description="Pro residues" evidence="1">
    <location>
        <begin position="50"/>
        <end position="72"/>
    </location>
</feature>
<organism evidence="3 4">
    <name type="scientific">Rugamonas rubra</name>
    <dbReference type="NCBI Taxonomy" id="758825"/>
    <lineage>
        <taxon>Bacteria</taxon>
        <taxon>Pseudomonadati</taxon>
        <taxon>Pseudomonadota</taxon>
        <taxon>Betaproteobacteria</taxon>
        <taxon>Burkholderiales</taxon>
        <taxon>Oxalobacteraceae</taxon>
        <taxon>Telluria group</taxon>
        <taxon>Rugamonas</taxon>
    </lineage>
</organism>
<dbReference type="AlphaFoldDB" id="A0A1I4U7R1"/>
<feature type="signal peptide" evidence="2">
    <location>
        <begin position="1"/>
        <end position="26"/>
    </location>
</feature>
<evidence type="ECO:0000256" key="1">
    <source>
        <dbReference type="SAM" id="MobiDB-lite"/>
    </source>
</evidence>
<accession>A0A1I4U7R1</accession>
<feature type="chain" id="PRO_5011641847" evidence="2">
    <location>
        <begin position="27"/>
        <end position="86"/>
    </location>
</feature>
<protein>
    <submittedName>
        <fullName evidence="3">Uncharacterized protein</fullName>
    </submittedName>
</protein>
<dbReference type="RefSeq" id="WP_093390906.1">
    <property type="nucleotide sequence ID" value="NZ_FOTW01000038.1"/>
</dbReference>
<dbReference type="Proteomes" id="UP000199470">
    <property type="component" value="Unassembled WGS sequence"/>
</dbReference>
<dbReference type="EMBL" id="FOTW01000038">
    <property type="protein sequence ID" value="SFM84871.1"/>
    <property type="molecule type" value="Genomic_DNA"/>
</dbReference>
<gene>
    <name evidence="3" type="ORF">SAMN02982985_05517</name>
</gene>
<sequence length="86" mass="8597">MNTMTSLPRRSTLLLGAALVAALLGACRDRSTDEVPANTTPNTNNATPATPVPAPEATPAPAPETTPAPATPPAEDKSATPPPSGK</sequence>
<name>A0A1I4U7R1_9BURK</name>
<keyword evidence="2" id="KW-0732">Signal</keyword>
<evidence type="ECO:0000256" key="2">
    <source>
        <dbReference type="SAM" id="SignalP"/>
    </source>
</evidence>
<proteinExistence type="predicted"/>
<evidence type="ECO:0000313" key="4">
    <source>
        <dbReference type="Proteomes" id="UP000199470"/>
    </source>
</evidence>
<keyword evidence="4" id="KW-1185">Reference proteome</keyword>